<organism evidence="1 2">
    <name type="scientific">Diphasiastrum complanatum</name>
    <name type="common">Issler's clubmoss</name>
    <name type="synonym">Lycopodium complanatum</name>
    <dbReference type="NCBI Taxonomy" id="34168"/>
    <lineage>
        <taxon>Eukaryota</taxon>
        <taxon>Viridiplantae</taxon>
        <taxon>Streptophyta</taxon>
        <taxon>Embryophyta</taxon>
        <taxon>Tracheophyta</taxon>
        <taxon>Lycopodiopsida</taxon>
        <taxon>Lycopodiales</taxon>
        <taxon>Lycopodiaceae</taxon>
        <taxon>Lycopodioideae</taxon>
        <taxon>Diphasiastrum</taxon>
    </lineage>
</organism>
<reference evidence="2" key="1">
    <citation type="journal article" date="2024" name="Proc. Natl. Acad. Sci. U.S.A.">
        <title>Extraordinary preservation of gene collinearity over three hundred million years revealed in homosporous lycophytes.</title>
        <authorList>
            <person name="Li C."/>
            <person name="Wickell D."/>
            <person name="Kuo L.Y."/>
            <person name="Chen X."/>
            <person name="Nie B."/>
            <person name="Liao X."/>
            <person name="Peng D."/>
            <person name="Ji J."/>
            <person name="Jenkins J."/>
            <person name="Williams M."/>
            <person name="Shu S."/>
            <person name="Plott C."/>
            <person name="Barry K."/>
            <person name="Rajasekar S."/>
            <person name="Grimwood J."/>
            <person name="Han X."/>
            <person name="Sun S."/>
            <person name="Hou Z."/>
            <person name="He W."/>
            <person name="Dai G."/>
            <person name="Sun C."/>
            <person name="Schmutz J."/>
            <person name="Leebens-Mack J.H."/>
            <person name="Li F.W."/>
            <person name="Wang L."/>
        </authorList>
    </citation>
    <scope>NUCLEOTIDE SEQUENCE [LARGE SCALE GENOMIC DNA]</scope>
    <source>
        <strain evidence="2">cv. PW_Plant_1</strain>
    </source>
</reference>
<comment type="caution">
    <text evidence="1">The sequence shown here is derived from an EMBL/GenBank/DDBJ whole genome shotgun (WGS) entry which is preliminary data.</text>
</comment>
<gene>
    <name evidence="1" type="ORF">O6H91_02G061200</name>
</gene>
<name>A0ACC2EG18_DIPCM</name>
<protein>
    <submittedName>
        <fullName evidence="1">Uncharacterized protein</fullName>
    </submittedName>
</protein>
<accession>A0ACC2EG18</accession>
<dbReference type="Proteomes" id="UP001162992">
    <property type="component" value="Chromosome 2"/>
</dbReference>
<dbReference type="EMBL" id="CM055093">
    <property type="protein sequence ID" value="KAJ7565441.1"/>
    <property type="molecule type" value="Genomic_DNA"/>
</dbReference>
<proteinExistence type="predicted"/>
<keyword evidence="2" id="KW-1185">Reference proteome</keyword>
<sequence length="78" mass="8643">MGNAAVSWANSKQKSVPLSSTEAELMGLCHGEKDHFCTELGITTESMHIYNDNQCCIFICRNGGFHKKSKHIDIQQDG</sequence>
<evidence type="ECO:0000313" key="1">
    <source>
        <dbReference type="EMBL" id="KAJ7565441.1"/>
    </source>
</evidence>
<evidence type="ECO:0000313" key="2">
    <source>
        <dbReference type="Proteomes" id="UP001162992"/>
    </source>
</evidence>